<keyword evidence="2" id="KW-1185">Reference proteome</keyword>
<dbReference type="WBParaSite" id="sdigi.contig750.g9670.t1">
    <property type="protein sequence ID" value="sdigi.contig750.g9670.t1"/>
    <property type="gene ID" value="sdigi.contig750.g9670"/>
</dbReference>
<dbReference type="Proteomes" id="UP000887581">
    <property type="component" value="Unplaced"/>
</dbReference>
<accession>A0A915Q742</accession>
<feature type="region of interest" description="Disordered" evidence="1">
    <location>
        <begin position="47"/>
        <end position="69"/>
    </location>
</feature>
<evidence type="ECO:0000256" key="1">
    <source>
        <dbReference type="SAM" id="MobiDB-lite"/>
    </source>
</evidence>
<reference evidence="3" key="1">
    <citation type="submission" date="2022-11" db="UniProtKB">
        <authorList>
            <consortium name="WormBaseParasite"/>
        </authorList>
    </citation>
    <scope>IDENTIFICATION</scope>
</reference>
<name>A0A915Q742_9BILA</name>
<sequence length="148" mass="16818">MNILSIVQGLSVENLMYAFWKVLTPKFGLMQRLSTWFEQLPIRRRGSASRPENCSSRSHLHKRQSKSAAPRLHYSVSAIQSYHRDHSANVLSQSLVVNDQPHVIMPTSWNRQEAVTNSCCDNSKLTASFLQSFSTPGDSGRKEEWAIK</sequence>
<dbReference type="AlphaFoldDB" id="A0A915Q742"/>
<organism evidence="2 3">
    <name type="scientific">Setaria digitata</name>
    <dbReference type="NCBI Taxonomy" id="48799"/>
    <lineage>
        <taxon>Eukaryota</taxon>
        <taxon>Metazoa</taxon>
        <taxon>Ecdysozoa</taxon>
        <taxon>Nematoda</taxon>
        <taxon>Chromadorea</taxon>
        <taxon>Rhabditida</taxon>
        <taxon>Spirurina</taxon>
        <taxon>Spiruromorpha</taxon>
        <taxon>Filarioidea</taxon>
        <taxon>Setariidae</taxon>
        <taxon>Setaria</taxon>
    </lineage>
</organism>
<proteinExistence type="predicted"/>
<evidence type="ECO:0000313" key="2">
    <source>
        <dbReference type="Proteomes" id="UP000887581"/>
    </source>
</evidence>
<protein>
    <submittedName>
        <fullName evidence="3">Uncharacterized protein</fullName>
    </submittedName>
</protein>
<evidence type="ECO:0000313" key="3">
    <source>
        <dbReference type="WBParaSite" id="sdigi.contig750.g9670.t1"/>
    </source>
</evidence>